<proteinExistence type="inferred from homology"/>
<evidence type="ECO:0000259" key="6">
    <source>
        <dbReference type="PROSITE" id="PS50011"/>
    </source>
</evidence>
<gene>
    <name evidence="7" type="ORF">M9Y10_006451</name>
</gene>
<evidence type="ECO:0000256" key="4">
    <source>
        <dbReference type="ARBA" id="ARBA00038101"/>
    </source>
</evidence>
<dbReference type="InterPro" id="IPR017441">
    <property type="entry name" value="Protein_kinase_ATP_BS"/>
</dbReference>
<keyword evidence="1" id="KW-0723">Serine/threonine-protein kinase</keyword>
<evidence type="ECO:0000313" key="7">
    <source>
        <dbReference type="EMBL" id="KAK8876256.1"/>
    </source>
</evidence>
<keyword evidence="1" id="KW-0418">Kinase</keyword>
<protein>
    <recommendedName>
        <fullName evidence="6">Protein kinase domain-containing protein</fullName>
    </recommendedName>
</protein>
<evidence type="ECO:0000256" key="1">
    <source>
        <dbReference type="ARBA" id="ARBA00022527"/>
    </source>
</evidence>
<dbReference type="InterPro" id="IPR008271">
    <property type="entry name" value="Ser/Thr_kinase_AS"/>
</dbReference>
<dbReference type="Pfam" id="PF07714">
    <property type="entry name" value="PK_Tyr_Ser-Thr"/>
    <property type="match status" value="1"/>
</dbReference>
<name>A0ABR2JE72_9EUKA</name>
<dbReference type="SUPFAM" id="SSF81901">
    <property type="entry name" value="HCP-like"/>
    <property type="match status" value="3"/>
</dbReference>
<dbReference type="PANTHER" id="PTHR11102:SF160">
    <property type="entry name" value="ERAD-ASSOCIATED E3 UBIQUITIN-PROTEIN LIGASE COMPONENT HRD3"/>
    <property type="match status" value="1"/>
</dbReference>
<dbReference type="InterPro" id="IPR050767">
    <property type="entry name" value="Sel1_AlgK"/>
</dbReference>
<dbReference type="PROSITE" id="PS50011">
    <property type="entry name" value="PROTEIN_KINASE_DOM"/>
    <property type="match status" value="1"/>
</dbReference>
<dbReference type="InterPro" id="IPR000719">
    <property type="entry name" value="Prot_kinase_dom"/>
</dbReference>
<dbReference type="PRINTS" id="PR00109">
    <property type="entry name" value="TYRKINASE"/>
</dbReference>
<dbReference type="PANTHER" id="PTHR11102">
    <property type="entry name" value="SEL-1-LIKE PROTEIN"/>
    <property type="match status" value="1"/>
</dbReference>
<evidence type="ECO:0000256" key="5">
    <source>
        <dbReference type="PROSITE-ProRule" id="PRU10141"/>
    </source>
</evidence>
<reference evidence="7 8" key="1">
    <citation type="submission" date="2024-04" db="EMBL/GenBank/DDBJ databases">
        <title>Tritrichomonas musculus Genome.</title>
        <authorList>
            <person name="Alves-Ferreira E."/>
            <person name="Grigg M."/>
            <person name="Lorenzi H."/>
            <person name="Galac M."/>
        </authorList>
    </citation>
    <scope>NUCLEOTIDE SEQUENCE [LARGE SCALE GENOMIC DNA]</scope>
    <source>
        <strain evidence="7 8">EAF2021</strain>
    </source>
</reference>
<dbReference type="SMART" id="SM00220">
    <property type="entry name" value="S_TKc"/>
    <property type="match status" value="1"/>
</dbReference>
<dbReference type="Proteomes" id="UP001470230">
    <property type="component" value="Unassembled WGS sequence"/>
</dbReference>
<comment type="caution">
    <text evidence="7">The sequence shown here is derived from an EMBL/GenBank/DDBJ whole genome shotgun (WGS) entry which is preliminary data.</text>
</comment>
<dbReference type="PROSITE" id="PS00107">
    <property type="entry name" value="PROTEIN_KINASE_ATP"/>
    <property type="match status" value="1"/>
</dbReference>
<dbReference type="SUPFAM" id="SSF56112">
    <property type="entry name" value="Protein kinase-like (PK-like)"/>
    <property type="match status" value="1"/>
</dbReference>
<dbReference type="InterPro" id="IPR001245">
    <property type="entry name" value="Ser-Thr/Tyr_kinase_cat_dom"/>
</dbReference>
<dbReference type="SMART" id="SM00671">
    <property type="entry name" value="SEL1"/>
    <property type="match status" value="17"/>
</dbReference>
<feature type="binding site" evidence="5">
    <location>
        <position position="40"/>
    </location>
    <ligand>
        <name>ATP</name>
        <dbReference type="ChEBI" id="CHEBI:30616"/>
    </ligand>
</feature>
<keyword evidence="8" id="KW-1185">Reference proteome</keyword>
<dbReference type="PROSITE" id="PS00108">
    <property type="entry name" value="PROTEIN_KINASE_ST"/>
    <property type="match status" value="1"/>
</dbReference>
<feature type="domain" description="Protein kinase" evidence="6">
    <location>
        <begin position="11"/>
        <end position="279"/>
    </location>
</feature>
<dbReference type="Gene3D" id="1.25.40.10">
    <property type="entry name" value="Tetratricopeptide repeat domain"/>
    <property type="match status" value="2"/>
</dbReference>
<dbReference type="InterPro" id="IPR011009">
    <property type="entry name" value="Kinase-like_dom_sf"/>
</dbReference>
<keyword evidence="3 5" id="KW-0067">ATP-binding</keyword>
<accession>A0ABR2JE72</accession>
<dbReference type="Pfam" id="PF08238">
    <property type="entry name" value="Sel1"/>
    <property type="match status" value="17"/>
</dbReference>
<evidence type="ECO:0000256" key="2">
    <source>
        <dbReference type="ARBA" id="ARBA00022741"/>
    </source>
</evidence>
<keyword evidence="2 5" id="KW-0547">Nucleotide-binding</keyword>
<dbReference type="EMBL" id="JAPFFF010000012">
    <property type="protein sequence ID" value="KAK8876256.1"/>
    <property type="molecule type" value="Genomic_DNA"/>
</dbReference>
<evidence type="ECO:0000256" key="3">
    <source>
        <dbReference type="ARBA" id="ARBA00022840"/>
    </source>
</evidence>
<evidence type="ECO:0000313" key="8">
    <source>
        <dbReference type="Proteomes" id="UP001470230"/>
    </source>
</evidence>
<dbReference type="InterPro" id="IPR006597">
    <property type="entry name" value="Sel1-like"/>
</dbReference>
<dbReference type="InterPro" id="IPR011990">
    <property type="entry name" value="TPR-like_helical_dom_sf"/>
</dbReference>
<sequence length="958" mass="110221">MNYEEIDLNRFEIYCKIGSGGFAKVYKIKDKDTEEFYAAKIMKKKYKDPKSKDFKQLEHEILTMYELDHPAVIELIGYSPFNFRKKRHPMIITKYYSNGSLESILKEERGGRAIASWDDTRKLIVIYGIASAMAYLHSKKIIHRDLKPDNILMDDYLFPVIADFGLAKNMEKDMQSTLKMKGTIKYMAPEVIGKYEYTEKCDVFAFSLIVYEIMSAREAYDGLTKDYIERFVKVIRPEIDSIIPPAYQELIVKCWSQEPSDRPTFSEIKNMLETNEDFLTDQIDRDEYYKYQDYLQEHQKTLEETGISISKDDFIRKNKFFFRKSYLKINRIKVDEPEDDENYLTAEKYYYGTNQYPVDKKKAASLYKQSADDGNSNAMVKYGDMLYKGDGIPMNKAEAVKYFQMGSEENNTEAVMRYASILFKGEDGIEKDSKKAIELYERAADNGNVKAMVFCANLYDDNNDKLKAMEFYKRAADNDDEESLLNLVKMIMDGYKIDISDQEETKYFKRAADLGDCEAMYHYADALYYGKGVEIDKKYAVELYKKAADSGSSNSMNKYAHMLYNGIETSTNKVEAVKYYKRAIEQNNTDSMFSYGRILLKVDQTIEAAKLFKKAADLNHIKSMNLYAEMLLNGDGIDQNKNEAAHYYKKAADTNDPISLFNYATFLYNENKKPESLLYFERAANLGHVESMFKTALMYDEDKEIGTDYHKAFHFYQLASEKDHLKALNKLGLMYDSGRGTDMNTKKACLCFQKAADLGEIEAMNNYANFLFYGKGTKIDKEQAAYFYKSAADKGNDVAMNNYANMLMNGDGIDFDKKEAFNYFGKAANASNMYGLYNYALLLEEGDFIKANPEEINNLLKLSAKKGHVFAAYKLACILLDDDDGDKKAEAVKLFKSAADNDHVDSMYQYGRCRYMGIGMNADKLEGFLYLRAAALKDHKKAGLFLKCIQSNNVCSIF</sequence>
<dbReference type="Gene3D" id="1.10.510.10">
    <property type="entry name" value="Transferase(Phosphotransferase) domain 1"/>
    <property type="match status" value="1"/>
</dbReference>
<comment type="similarity">
    <text evidence="4">Belongs to the sel-1 family.</text>
</comment>
<keyword evidence="1" id="KW-0808">Transferase</keyword>
<organism evidence="7 8">
    <name type="scientific">Tritrichomonas musculus</name>
    <dbReference type="NCBI Taxonomy" id="1915356"/>
    <lineage>
        <taxon>Eukaryota</taxon>
        <taxon>Metamonada</taxon>
        <taxon>Parabasalia</taxon>
        <taxon>Tritrichomonadida</taxon>
        <taxon>Tritrichomonadidae</taxon>
        <taxon>Tritrichomonas</taxon>
    </lineage>
</organism>